<protein>
    <recommendedName>
        <fullName evidence="5">Protein BNI4</fullName>
    </recommendedName>
</protein>
<feature type="compositionally biased region" description="Low complexity" evidence="2">
    <location>
        <begin position="190"/>
        <end position="209"/>
    </location>
</feature>
<feature type="coiled-coil region" evidence="1">
    <location>
        <begin position="437"/>
        <end position="464"/>
    </location>
</feature>
<sequence length="757" mass="79954">MAQVLAPIIQSTGSITMLQSSPDAFPNQPAQPLHPQPRSSQMPRNQIYNAQSGGAAYRGSSAPIAPYAFSSTPQLRQENRSTSAPNPHTLQQVPQPVLSARLGHPSHPSSSSDSTVSTSGSSSRSLAGPQYASKDDSTLGSDMRKPGIDNSPASAITLSTSIPDLSFSLLEAPVKPSPDRYRRGTRRTDSSNSGTASSSTPTPTQQSPSIGAPAAVIAVKPNKAPSFSAIDLEAPSRPGHNRASSVDDMQLPRTNSFDTAKRYRRRSLSGIDGLASDAAPPTVISTVPIAAPPKRPTEELRPPSSSNRHGSRPTSSHSHERQGSAGSSSSSVSNRPSSRQEPSPLRTSAITPSNASIKGAPDATRRIAPSPLSNPISPSDPLSPPKKAAGPSPAVQQLTALNDTQGQKGMKSRLRRAFSFGSAAELRRASAENNLSAERARLRKDRYQNENDAEQAAIVAKQEAAGIGAGIYSGQGGFSGSTDNVSISSTASSASIMLRKMGNGMKKGSRSIKGLFRPKSVIGVPAADGPITQPSVGQVSMVTVEAERQKVNVNANPHDQVGGGTGYPKLERNSLDAARSTADANGSPAPKSDSFSRKSIVGGDRERAEVLSSIKKGILKRKLTNSEASSPVVRPADVPHLNDTPKSSAPSTPNNDHAPQGQVNIHGDDYFGRPGRLLNPSTRSLPSTPQGGSRNIHFSPRIQCHEAHSASDYDRRGEIATCNRLTPMLAQQIKEELNTFKMEMEVHELSKPHTHFF</sequence>
<feature type="compositionally biased region" description="Basic and acidic residues" evidence="2">
    <location>
        <begin position="177"/>
        <end position="189"/>
    </location>
</feature>
<evidence type="ECO:0000313" key="4">
    <source>
        <dbReference type="Proteomes" id="UP000799757"/>
    </source>
</evidence>
<reference evidence="3" key="1">
    <citation type="journal article" date="2020" name="Stud. Mycol.">
        <title>101 Dothideomycetes genomes: a test case for predicting lifestyles and emergence of pathogens.</title>
        <authorList>
            <person name="Haridas S."/>
            <person name="Albert R."/>
            <person name="Binder M."/>
            <person name="Bloem J."/>
            <person name="Labutti K."/>
            <person name="Salamov A."/>
            <person name="Andreopoulos B."/>
            <person name="Baker S."/>
            <person name="Barry K."/>
            <person name="Bills G."/>
            <person name="Bluhm B."/>
            <person name="Cannon C."/>
            <person name="Castanera R."/>
            <person name="Culley D."/>
            <person name="Daum C."/>
            <person name="Ezra D."/>
            <person name="Gonzalez J."/>
            <person name="Henrissat B."/>
            <person name="Kuo A."/>
            <person name="Liang C."/>
            <person name="Lipzen A."/>
            <person name="Lutzoni F."/>
            <person name="Magnuson J."/>
            <person name="Mondo S."/>
            <person name="Nolan M."/>
            <person name="Ohm R."/>
            <person name="Pangilinan J."/>
            <person name="Park H.-J."/>
            <person name="Ramirez L."/>
            <person name="Alfaro M."/>
            <person name="Sun H."/>
            <person name="Tritt A."/>
            <person name="Yoshinaga Y."/>
            <person name="Zwiers L.-H."/>
            <person name="Turgeon B."/>
            <person name="Goodwin S."/>
            <person name="Spatafora J."/>
            <person name="Crous P."/>
            <person name="Grigoriev I."/>
        </authorList>
    </citation>
    <scope>NUCLEOTIDE SEQUENCE</scope>
    <source>
        <strain evidence="3">CBS 109.77</strain>
    </source>
</reference>
<dbReference type="GO" id="GO:0003779">
    <property type="term" value="F:actin binding"/>
    <property type="evidence" value="ECO:0007669"/>
    <property type="project" value="TreeGrafter"/>
</dbReference>
<feature type="compositionally biased region" description="Low complexity" evidence="2">
    <location>
        <begin position="324"/>
        <end position="337"/>
    </location>
</feature>
<feature type="compositionally biased region" description="Low complexity" evidence="2">
    <location>
        <begin position="101"/>
        <end position="126"/>
    </location>
</feature>
<dbReference type="AlphaFoldDB" id="A0A6A6WQZ4"/>
<keyword evidence="1" id="KW-0175">Coiled coil</keyword>
<evidence type="ECO:0000313" key="3">
    <source>
        <dbReference type="EMBL" id="KAF2786315.1"/>
    </source>
</evidence>
<accession>A0A6A6WQZ4</accession>
<feature type="compositionally biased region" description="Low complexity" evidence="2">
    <location>
        <begin position="385"/>
        <end position="394"/>
    </location>
</feature>
<feature type="region of interest" description="Disordered" evidence="2">
    <location>
        <begin position="228"/>
        <end position="413"/>
    </location>
</feature>
<proteinExistence type="predicted"/>
<feature type="region of interest" description="Disordered" evidence="2">
    <location>
        <begin position="622"/>
        <end position="692"/>
    </location>
</feature>
<dbReference type="GO" id="GO:0030036">
    <property type="term" value="P:actin cytoskeleton organization"/>
    <property type="evidence" value="ECO:0007669"/>
    <property type="project" value="TreeGrafter"/>
</dbReference>
<evidence type="ECO:0008006" key="5">
    <source>
        <dbReference type="Google" id="ProtNLM"/>
    </source>
</evidence>
<dbReference type="Proteomes" id="UP000799757">
    <property type="component" value="Unassembled WGS sequence"/>
</dbReference>
<dbReference type="OrthoDB" id="5563016at2759"/>
<feature type="compositionally biased region" description="Polar residues" evidence="2">
    <location>
        <begin position="37"/>
        <end position="52"/>
    </location>
</feature>
<name>A0A6A6WQZ4_9PLEO</name>
<feature type="region of interest" description="Disordered" evidence="2">
    <location>
        <begin position="17"/>
        <end position="214"/>
    </location>
</feature>
<dbReference type="PANTHER" id="PTHR12751:SF18">
    <property type="entry name" value="PHOSPHATASE AND ACTIN REGULATOR 1"/>
    <property type="match status" value="1"/>
</dbReference>
<evidence type="ECO:0000256" key="1">
    <source>
        <dbReference type="SAM" id="Coils"/>
    </source>
</evidence>
<feature type="compositionally biased region" description="Basic and acidic residues" evidence="2">
    <location>
        <begin position="133"/>
        <end position="147"/>
    </location>
</feature>
<feature type="compositionally biased region" description="Polar residues" evidence="2">
    <location>
        <begin position="339"/>
        <end position="356"/>
    </location>
</feature>
<feature type="compositionally biased region" description="Polar residues" evidence="2">
    <location>
        <begin position="69"/>
        <end position="94"/>
    </location>
</feature>
<dbReference type="EMBL" id="MU002492">
    <property type="protein sequence ID" value="KAF2786315.1"/>
    <property type="molecule type" value="Genomic_DNA"/>
</dbReference>
<feature type="region of interest" description="Disordered" evidence="2">
    <location>
        <begin position="550"/>
        <end position="606"/>
    </location>
</feature>
<gene>
    <name evidence="3" type="ORF">K505DRAFT_147963</name>
</gene>
<feature type="compositionally biased region" description="Polar residues" evidence="2">
    <location>
        <begin position="151"/>
        <end position="163"/>
    </location>
</feature>
<feature type="compositionally biased region" description="Polar residues" evidence="2">
    <location>
        <begin position="644"/>
        <end position="663"/>
    </location>
</feature>
<keyword evidence="4" id="KW-1185">Reference proteome</keyword>
<dbReference type="PANTHER" id="PTHR12751">
    <property type="entry name" value="PHOSPHATASE AND ACTIN REGULATOR PHACTR"/>
    <property type="match status" value="1"/>
</dbReference>
<feature type="compositionally biased region" description="Polar residues" evidence="2">
    <location>
        <begin position="303"/>
        <end position="316"/>
    </location>
</feature>
<evidence type="ECO:0000256" key="2">
    <source>
        <dbReference type="SAM" id="MobiDB-lite"/>
    </source>
</evidence>
<organism evidence="3 4">
    <name type="scientific">Melanomma pulvis-pyrius CBS 109.77</name>
    <dbReference type="NCBI Taxonomy" id="1314802"/>
    <lineage>
        <taxon>Eukaryota</taxon>
        <taxon>Fungi</taxon>
        <taxon>Dikarya</taxon>
        <taxon>Ascomycota</taxon>
        <taxon>Pezizomycotina</taxon>
        <taxon>Dothideomycetes</taxon>
        <taxon>Pleosporomycetidae</taxon>
        <taxon>Pleosporales</taxon>
        <taxon>Melanommataceae</taxon>
        <taxon>Melanomma</taxon>
    </lineage>
</organism>
<feature type="compositionally biased region" description="Polar residues" evidence="2">
    <location>
        <begin position="679"/>
        <end position="692"/>
    </location>
</feature>
<feature type="compositionally biased region" description="Polar residues" evidence="2">
    <location>
        <begin position="395"/>
        <end position="407"/>
    </location>
</feature>